<feature type="compositionally biased region" description="Basic and acidic residues" evidence="1">
    <location>
        <begin position="113"/>
        <end position="124"/>
    </location>
</feature>
<dbReference type="Proteomes" id="UP000887578">
    <property type="component" value="Unplaced"/>
</dbReference>
<evidence type="ECO:0000256" key="1">
    <source>
        <dbReference type="SAM" id="MobiDB-lite"/>
    </source>
</evidence>
<feature type="region of interest" description="Disordered" evidence="1">
    <location>
        <begin position="150"/>
        <end position="205"/>
    </location>
</feature>
<evidence type="ECO:0000313" key="2">
    <source>
        <dbReference type="Proteomes" id="UP000887578"/>
    </source>
</evidence>
<reference evidence="3" key="1">
    <citation type="submission" date="2022-11" db="UniProtKB">
        <authorList>
            <consortium name="WormBaseParasite"/>
        </authorList>
    </citation>
    <scope>IDENTIFICATION</scope>
</reference>
<organism evidence="2 3">
    <name type="scientific">Panagrolaimus davidi</name>
    <dbReference type="NCBI Taxonomy" id="227884"/>
    <lineage>
        <taxon>Eukaryota</taxon>
        <taxon>Metazoa</taxon>
        <taxon>Ecdysozoa</taxon>
        <taxon>Nematoda</taxon>
        <taxon>Chromadorea</taxon>
        <taxon>Rhabditida</taxon>
        <taxon>Tylenchina</taxon>
        <taxon>Panagrolaimomorpha</taxon>
        <taxon>Panagrolaimoidea</taxon>
        <taxon>Panagrolaimidae</taxon>
        <taxon>Panagrolaimus</taxon>
    </lineage>
</organism>
<protein>
    <submittedName>
        <fullName evidence="3">Uncharacterized protein</fullName>
    </submittedName>
</protein>
<feature type="compositionally biased region" description="Basic and acidic residues" evidence="1">
    <location>
        <begin position="297"/>
        <end position="311"/>
    </location>
</feature>
<feature type="compositionally biased region" description="Polar residues" evidence="1">
    <location>
        <begin position="126"/>
        <end position="135"/>
    </location>
</feature>
<feature type="region of interest" description="Disordered" evidence="1">
    <location>
        <begin position="290"/>
        <end position="311"/>
    </location>
</feature>
<dbReference type="AlphaFoldDB" id="A0A914QDD1"/>
<name>A0A914QDD1_9BILA</name>
<proteinExistence type="predicted"/>
<feature type="region of interest" description="Disordered" evidence="1">
    <location>
        <begin position="112"/>
        <end position="135"/>
    </location>
</feature>
<sequence length="659" mass="75015">MKRTAASANFFDFSNNHYSKRDSHSWNKSAKHIYLGKIGGYQKEDRWKKDKNATNGSTLSLHIATYENSVEAVCKFVDGTKEEDSKQARKDKYANLIFGVSSCVIQNPFEFPRQQENDQSKEPEVTQYQSSQRLLNPNQMDRVVASNQNNQNPGALIVTGPMGNAVAGSPVRPHTFGNPGSISRPRSSSSSQIRPPKMPRLMGNEHSIRVLSPRLIGNERPIRVLSPQFGGPRPRVFLPVHQQQTTPKAQRRPQQVRKTNIIAPASNTQTMPESEVAVIGLTPELPQNVEETQAEGGRQRETENELHQDDKKRIYGLENDIKKLKAENLKLREGQLELNENLTSTNKILQDTVQRLVSVESKLNKRRKDIVITDSFKITPEVTSIAVNISFLGDIYELQLKDFLGIGMTGQKLDVALRTIAVKMFFRFFGHGGAEIINHGTPADFSAAAFESANRLLRLLIDPYNTRGYDKQMIRKHIQNVLIEDKVWTMCKLLNLDPERYKELYEKKKKSVISQSVKFVGELLPLMVQNEMSFFSVRQNGFTFKFNPTKNSFAFFKATIDGVGYCYKALIGIEREGEKFILSHKISTFNPIASHLFNPEFQQIISVLTKYQSFVFQITETEDNEYILVPYKNVISFVLNIEFSGRKFLIDVSERYNKT</sequence>
<keyword evidence="2" id="KW-1185">Reference proteome</keyword>
<evidence type="ECO:0000313" key="3">
    <source>
        <dbReference type="WBParaSite" id="PDA_v2.g27346.t1"/>
    </source>
</evidence>
<feature type="compositionally biased region" description="Low complexity" evidence="1">
    <location>
        <begin position="181"/>
        <end position="195"/>
    </location>
</feature>
<accession>A0A914QDD1</accession>
<dbReference type="WBParaSite" id="PDA_v2.g27346.t1">
    <property type="protein sequence ID" value="PDA_v2.g27346.t1"/>
    <property type="gene ID" value="PDA_v2.g27346"/>
</dbReference>